<dbReference type="OrthoDB" id="193905at2759"/>
<evidence type="ECO:0000313" key="10">
    <source>
        <dbReference type="EMBL" id="CAB9499985.1"/>
    </source>
</evidence>
<dbReference type="PROSITE" id="PS50156">
    <property type="entry name" value="SSD"/>
    <property type="match status" value="1"/>
</dbReference>
<feature type="region of interest" description="Disordered" evidence="7">
    <location>
        <begin position="590"/>
        <end position="616"/>
    </location>
</feature>
<keyword evidence="2 8" id="KW-0812">Transmembrane</keyword>
<sequence length="1107" mass="122431">MGTDNEQQQQQEYVPLQEDYSFLQRQAMRMARWPKTYFWIGFIISFGLSAVGMVLGEFSISNEEGGWQSRGTLIADRTTQVLMVTRHTKYLFPSETNEVWWQDLTNNVQPGWEDDDLLENRRLMEIDDQEEEELPPVRLSRVEQVIPTTMQAAFGETPSSIPSTIRQKLPMPRDNKVLHDFLARKLAEDNSTTLQGCDRRWYTHENVTSEARLWPVWKPYDASATALNPAIVKELCTNEQQTQRVLEENSLCITCGDTDRCLPPYGIVMYARLLVPGGMDMECNALAAAWGPFQAETEAEWKTCVEFIEANPDSAVSGDYRAVCPDYFHPALLDELFDTSGLVQYTSSVFATSEEMIDELYNINDQFGKGGDQIEGAYDTQWNDFVQIFADGAVESDMLLATGSAFITAVAILVHTRSPFLTLVGLVQIILSFPLAFFAYRFIGGFAFFPFLNFIGVFVVFALGADHVFVSVDKWKNARLDHPNASTEDVAAIALPDAAAAMLLTTTTTAVAFFGTAICPVAPVRLFAIFCGLLITFDYIMDIVLIFPCLCIYDGYRHNSNCCISLACCRGKSDDEDEAADGVPASITVSTKSKNEETQGTNLSASETNGEQEPEQKPMRISFIRRVLLGYYNFLHMIRWPLLVACAAALVVSGINALRLDLPVSGEVRIVSTSIEYEKSYVWRQNLLYEVLRKQGGSTAYVLFGAVPADTGDHSNPASWSTLVLDETFDASTTESQEYLRDYCPRFFGEEFALLPEDGFECSMNKFDSWLKTQAMAGGTATDIYLDHCDGAGGLPMDPAAFNPCIVAWSQAVGEWAVLARNGIVQTITFPFVSLVRYDSPNQELDAEWHKIENWMVNDQKSAPPGANKAFFSSQDFWWYDTNLQMFSTAYGSAGIAIAASALVILLSSRSLVMTLFSVLSIGYVLASVTAMMVAAGWTLGFLESICFAILIGVSVDFVIHFCHAYVSMPGEVAKEIRTRHAIIDMGPSILAAAITTMAGAMIMLFCVITFFTKFAFVLFFAIVQATIGSFVFFLTLTDTIGPSQPTYMADRLFQSCGGNKQPEGSTAASTAAVETLPASVAVEATKSPAFDPADILNEEIIDEIDV</sequence>
<dbReference type="Proteomes" id="UP001153069">
    <property type="component" value="Unassembled WGS sequence"/>
</dbReference>
<evidence type="ECO:0000313" key="11">
    <source>
        <dbReference type="Proteomes" id="UP001153069"/>
    </source>
</evidence>
<feature type="transmembrane region" description="Helical" evidence="8">
    <location>
        <begin position="526"/>
        <end position="547"/>
    </location>
</feature>
<evidence type="ECO:0000256" key="6">
    <source>
        <dbReference type="ARBA" id="ARBA00038046"/>
    </source>
</evidence>
<protein>
    <submittedName>
        <fullName evidence="10">Dispatched homolog 1</fullName>
    </submittedName>
</protein>
<keyword evidence="3 8" id="KW-1133">Transmembrane helix</keyword>
<organism evidence="10 11">
    <name type="scientific">Seminavis robusta</name>
    <dbReference type="NCBI Taxonomy" id="568900"/>
    <lineage>
        <taxon>Eukaryota</taxon>
        <taxon>Sar</taxon>
        <taxon>Stramenopiles</taxon>
        <taxon>Ochrophyta</taxon>
        <taxon>Bacillariophyta</taxon>
        <taxon>Bacillariophyceae</taxon>
        <taxon>Bacillariophycidae</taxon>
        <taxon>Naviculales</taxon>
        <taxon>Naviculaceae</taxon>
        <taxon>Seminavis</taxon>
    </lineage>
</organism>
<dbReference type="EMBL" id="CAICTM010000072">
    <property type="protein sequence ID" value="CAB9499985.1"/>
    <property type="molecule type" value="Genomic_DNA"/>
</dbReference>
<evidence type="ECO:0000256" key="5">
    <source>
        <dbReference type="ARBA" id="ARBA00023180"/>
    </source>
</evidence>
<comment type="caution">
    <text evidence="10">The sequence shown here is derived from an EMBL/GenBank/DDBJ whole genome shotgun (WGS) entry which is preliminary data.</text>
</comment>
<feature type="transmembrane region" description="Helical" evidence="8">
    <location>
        <begin position="916"/>
        <end position="940"/>
    </location>
</feature>
<dbReference type="PANTHER" id="PTHR45951:SF3">
    <property type="entry name" value="PROTEIN DISPATCHED"/>
    <property type="match status" value="1"/>
</dbReference>
<feature type="transmembrane region" description="Helical" evidence="8">
    <location>
        <begin position="1018"/>
        <end position="1037"/>
    </location>
</feature>
<feature type="compositionally biased region" description="Polar residues" evidence="7">
    <location>
        <begin position="590"/>
        <end position="611"/>
    </location>
</feature>
<feature type="transmembrane region" description="Helical" evidence="8">
    <location>
        <begin position="490"/>
        <end position="514"/>
    </location>
</feature>
<evidence type="ECO:0000256" key="4">
    <source>
        <dbReference type="ARBA" id="ARBA00023136"/>
    </source>
</evidence>
<evidence type="ECO:0000256" key="2">
    <source>
        <dbReference type="ARBA" id="ARBA00022692"/>
    </source>
</evidence>
<feature type="transmembrane region" description="Helical" evidence="8">
    <location>
        <begin position="990"/>
        <end position="1012"/>
    </location>
</feature>
<dbReference type="InterPro" id="IPR000731">
    <property type="entry name" value="SSD"/>
</dbReference>
<proteinExistence type="inferred from homology"/>
<feature type="domain" description="SSD" evidence="9">
    <location>
        <begin position="421"/>
        <end position="552"/>
    </location>
</feature>
<evidence type="ECO:0000256" key="1">
    <source>
        <dbReference type="ARBA" id="ARBA00004141"/>
    </source>
</evidence>
<dbReference type="GO" id="GO:0016020">
    <property type="term" value="C:membrane"/>
    <property type="evidence" value="ECO:0007669"/>
    <property type="project" value="UniProtKB-SubCell"/>
</dbReference>
<dbReference type="PANTHER" id="PTHR45951">
    <property type="entry name" value="PROTEIN DISPATCHED-RELATED"/>
    <property type="match status" value="1"/>
</dbReference>
<comment type="subcellular location">
    <subcellularLocation>
        <location evidence="1">Membrane</location>
        <topology evidence="1">Multi-pass membrane protein</topology>
    </subcellularLocation>
</comment>
<keyword evidence="4 8" id="KW-0472">Membrane</keyword>
<dbReference type="GO" id="GO:0022857">
    <property type="term" value="F:transmembrane transporter activity"/>
    <property type="evidence" value="ECO:0007669"/>
    <property type="project" value="TreeGrafter"/>
</dbReference>
<accession>A0A9N8DG88</accession>
<reference evidence="10" key="1">
    <citation type="submission" date="2020-06" db="EMBL/GenBank/DDBJ databases">
        <authorList>
            <consortium name="Plant Systems Biology data submission"/>
        </authorList>
    </citation>
    <scope>NUCLEOTIDE SEQUENCE</scope>
    <source>
        <strain evidence="10">D6</strain>
    </source>
</reference>
<dbReference type="Gene3D" id="1.20.1640.10">
    <property type="entry name" value="Multidrug efflux transporter AcrB transmembrane domain"/>
    <property type="match status" value="2"/>
</dbReference>
<evidence type="ECO:0000256" key="7">
    <source>
        <dbReference type="SAM" id="MobiDB-lite"/>
    </source>
</evidence>
<dbReference type="InterPro" id="IPR003392">
    <property type="entry name" value="PTHD_SSD"/>
</dbReference>
<feature type="transmembrane region" description="Helical" evidence="8">
    <location>
        <begin position="37"/>
        <end position="60"/>
    </location>
</feature>
<gene>
    <name evidence="10" type="ORF">SEMRO_73_G040280.1</name>
</gene>
<feature type="transmembrane region" description="Helical" evidence="8">
    <location>
        <begin position="946"/>
        <end position="969"/>
    </location>
</feature>
<dbReference type="AlphaFoldDB" id="A0A9N8DG88"/>
<keyword evidence="11" id="KW-1185">Reference proteome</keyword>
<dbReference type="Pfam" id="PF02460">
    <property type="entry name" value="Patched"/>
    <property type="match status" value="1"/>
</dbReference>
<feature type="transmembrane region" description="Helical" evidence="8">
    <location>
        <begin position="420"/>
        <end position="440"/>
    </location>
</feature>
<comment type="similarity">
    <text evidence="6">Belongs to the dispatched family.</text>
</comment>
<dbReference type="SUPFAM" id="SSF82866">
    <property type="entry name" value="Multidrug efflux transporter AcrB transmembrane domain"/>
    <property type="match status" value="2"/>
</dbReference>
<feature type="transmembrane region" description="Helical" evidence="8">
    <location>
        <begin position="447"/>
        <end position="470"/>
    </location>
</feature>
<name>A0A9N8DG88_9STRA</name>
<dbReference type="GO" id="GO:0007224">
    <property type="term" value="P:smoothened signaling pathway"/>
    <property type="evidence" value="ECO:0007669"/>
    <property type="project" value="TreeGrafter"/>
</dbReference>
<evidence type="ECO:0000256" key="3">
    <source>
        <dbReference type="ARBA" id="ARBA00022989"/>
    </source>
</evidence>
<evidence type="ECO:0000259" key="9">
    <source>
        <dbReference type="PROSITE" id="PS50156"/>
    </source>
</evidence>
<evidence type="ECO:0000256" key="8">
    <source>
        <dbReference type="SAM" id="Phobius"/>
    </source>
</evidence>
<dbReference type="InterPro" id="IPR052081">
    <property type="entry name" value="Dispatched_Hh_regulator"/>
</dbReference>
<feature type="transmembrane region" description="Helical" evidence="8">
    <location>
        <begin position="890"/>
        <end position="909"/>
    </location>
</feature>
<keyword evidence="5" id="KW-0325">Glycoprotein</keyword>